<dbReference type="GO" id="GO:1990904">
    <property type="term" value="C:ribonucleoprotein complex"/>
    <property type="evidence" value="ECO:0007669"/>
    <property type="project" value="TreeGrafter"/>
</dbReference>
<reference evidence="4 5" key="1">
    <citation type="journal article" date="2010" name="Science">
        <title>Genomic comparison of the ants Camponotus floridanus and Harpegnathos saltator.</title>
        <authorList>
            <person name="Bonasio R."/>
            <person name="Zhang G."/>
            <person name="Ye C."/>
            <person name="Mutti N.S."/>
            <person name="Fang X."/>
            <person name="Qin N."/>
            <person name="Donahue G."/>
            <person name="Yang P."/>
            <person name="Li Q."/>
            <person name="Li C."/>
            <person name="Zhang P."/>
            <person name="Huang Z."/>
            <person name="Berger S.L."/>
            <person name="Reinberg D."/>
            <person name="Wang J."/>
            <person name="Liebig J."/>
        </authorList>
    </citation>
    <scope>NUCLEOTIDE SEQUENCE [LARGE SCALE GENOMIC DNA]</scope>
    <source>
        <strain evidence="5">C129</strain>
    </source>
</reference>
<dbReference type="GO" id="GO:0005737">
    <property type="term" value="C:cytoplasm"/>
    <property type="evidence" value="ECO:0007669"/>
    <property type="project" value="TreeGrafter"/>
</dbReference>
<dbReference type="GO" id="GO:0097255">
    <property type="term" value="C:R2TP complex"/>
    <property type="evidence" value="ECO:0007669"/>
    <property type="project" value="TreeGrafter"/>
</dbReference>
<evidence type="ECO:0000256" key="1">
    <source>
        <dbReference type="ARBA" id="ARBA00008511"/>
    </source>
</evidence>
<dbReference type="PANTHER" id="PTHR22997">
    <property type="entry name" value="PIH1 DOMAIN-CONTAINING PROTEIN 1"/>
    <property type="match status" value="1"/>
</dbReference>
<dbReference type="Proteomes" id="UP000000311">
    <property type="component" value="Unassembled WGS sequence"/>
</dbReference>
<evidence type="ECO:0000313" key="5">
    <source>
        <dbReference type="Proteomes" id="UP000000311"/>
    </source>
</evidence>
<dbReference type="InParanoid" id="E2AW90"/>
<comment type="similarity">
    <text evidence="1">Belongs to the PIH1 family.</text>
</comment>
<dbReference type="GO" id="GO:0006364">
    <property type="term" value="P:rRNA processing"/>
    <property type="evidence" value="ECO:0007669"/>
    <property type="project" value="TreeGrafter"/>
</dbReference>
<protein>
    <submittedName>
        <fullName evidence="4">PIH1 domain-containing protein 1</fullName>
    </submittedName>
</protein>
<sequence length="195" mass="22539">MKNLLLSDKNKDALNQQMDELMKQFDSKASILVQPTPAGTPSATYDVMINEAYFKKCQEKKHFMAFTILVILSGVADKFDKKLDAEDYIILKNRKVMGKLQQHRIENREIKKLQNHMPLIEEMSGSMTPIINTINVQNNDIARMNYVILKKPLKGSAEHLIVLFDMPRSVSHKIIKYNLSYRLNIKCFFLLTGFN</sequence>
<feature type="domain" description="PIH1 N-terminal" evidence="3">
    <location>
        <begin position="39"/>
        <end position="111"/>
    </location>
</feature>
<dbReference type="InterPro" id="IPR050734">
    <property type="entry name" value="PIH1/Kintoun_subfamily"/>
</dbReference>
<gene>
    <name evidence="4" type="ORF">EAG_11967</name>
</gene>
<dbReference type="AlphaFoldDB" id="E2AW90"/>
<dbReference type="EMBL" id="GL443262">
    <property type="protein sequence ID" value="EFN62312.1"/>
    <property type="molecule type" value="Genomic_DNA"/>
</dbReference>
<dbReference type="GO" id="GO:0000492">
    <property type="term" value="P:box C/D snoRNP assembly"/>
    <property type="evidence" value="ECO:0007669"/>
    <property type="project" value="TreeGrafter"/>
</dbReference>
<dbReference type="InterPro" id="IPR012981">
    <property type="entry name" value="PIH1_N"/>
</dbReference>
<evidence type="ECO:0000313" key="4">
    <source>
        <dbReference type="EMBL" id="EFN62312.1"/>
    </source>
</evidence>
<evidence type="ECO:0000259" key="3">
    <source>
        <dbReference type="Pfam" id="PF08190"/>
    </source>
</evidence>
<name>E2AW90_CAMFO</name>
<evidence type="ECO:0000256" key="2">
    <source>
        <dbReference type="ARBA" id="ARBA00046233"/>
    </source>
</evidence>
<dbReference type="Pfam" id="PF08190">
    <property type="entry name" value="PIH1"/>
    <property type="match status" value="1"/>
</dbReference>
<comment type="function">
    <text evidence="2">Involved in the assembly of C/D box small nucleolar ribonucleoprotein (snoRNP) particles. Recruits the SWI/SNF complex to the core promoter of rRNA genes and enhances pre-rRNA transcription. Mediates interaction of TELO2 with the R2TP complex which is necessary for the stability of MTOR and SMG1. Positively regulates the assembly and activity of the mTORC1 complex.</text>
</comment>
<dbReference type="OrthoDB" id="5135119at2759"/>
<accession>E2AW90</accession>
<keyword evidence="5" id="KW-1185">Reference proteome</keyword>
<proteinExistence type="inferred from homology"/>
<organism evidence="5">
    <name type="scientific">Camponotus floridanus</name>
    <name type="common">Florida carpenter ant</name>
    <dbReference type="NCBI Taxonomy" id="104421"/>
    <lineage>
        <taxon>Eukaryota</taxon>
        <taxon>Metazoa</taxon>
        <taxon>Ecdysozoa</taxon>
        <taxon>Arthropoda</taxon>
        <taxon>Hexapoda</taxon>
        <taxon>Insecta</taxon>
        <taxon>Pterygota</taxon>
        <taxon>Neoptera</taxon>
        <taxon>Endopterygota</taxon>
        <taxon>Hymenoptera</taxon>
        <taxon>Apocrita</taxon>
        <taxon>Aculeata</taxon>
        <taxon>Formicoidea</taxon>
        <taxon>Formicidae</taxon>
        <taxon>Formicinae</taxon>
        <taxon>Camponotus</taxon>
    </lineage>
</organism>
<dbReference type="STRING" id="104421.E2AW90"/>
<dbReference type="PANTHER" id="PTHR22997:SF0">
    <property type="entry name" value="PIH1 DOMAIN-CONTAINING PROTEIN 1"/>
    <property type="match status" value="1"/>
</dbReference>